<name>A0A6J4MUF5_9CHLR</name>
<feature type="signal peptide" evidence="1">
    <location>
        <begin position="1"/>
        <end position="30"/>
    </location>
</feature>
<proteinExistence type="predicted"/>
<accession>A0A6J4MUF5</accession>
<protein>
    <submittedName>
        <fullName evidence="2">Probable penicillin-binding protein</fullName>
    </submittedName>
</protein>
<organism evidence="2">
    <name type="scientific">uncultured Chloroflexia bacterium</name>
    <dbReference type="NCBI Taxonomy" id="1672391"/>
    <lineage>
        <taxon>Bacteria</taxon>
        <taxon>Bacillati</taxon>
        <taxon>Chloroflexota</taxon>
        <taxon>Chloroflexia</taxon>
        <taxon>environmental samples</taxon>
    </lineage>
</organism>
<sequence length="378" mass="41436">MVAFSGKRFEKLFALIVVLLLASPASTARAATLCFMETGQCVGDPFGDFWQGNGGLPVFGFPIVAMIPEANVDTGRTHVAQWLERERLELHPENRQPYAILLGRLGVERLGQLGRDWTTFPRANASAPHYYAVTGHAIAPQFWEYWRGHGLDLGDQGLSERESLALFGYPLSEPSMERNQAGDTVLTQWFERARFEYHPDNPEPYKVLLGLLGRETMGAGNPAASPRYEDRMGVAQTMLSYYNAVNRKEYRRAYGYWDAPGTSPTSTPPDYATFEQGYATTAYVAVTTGTPSLDAGAGNFWATVPTVIVATTTGGRREVFSGCYVLHHTNPGADPRPDAELWKLNRARIDAARSDATPAALLAGLRCDPGTIPPPATT</sequence>
<evidence type="ECO:0000256" key="1">
    <source>
        <dbReference type="SAM" id="SignalP"/>
    </source>
</evidence>
<reference evidence="2" key="1">
    <citation type="submission" date="2020-02" db="EMBL/GenBank/DDBJ databases">
        <authorList>
            <person name="Meier V. D."/>
        </authorList>
    </citation>
    <scope>NUCLEOTIDE SEQUENCE</scope>
    <source>
        <strain evidence="2">AVDCRST_MAG93</strain>
    </source>
</reference>
<keyword evidence="1" id="KW-0732">Signal</keyword>
<dbReference type="AlphaFoldDB" id="A0A6J4MUF5"/>
<evidence type="ECO:0000313" key="2">
    <source>
        <dbReference type="EMBL" id="CAA9369097.1"/>
    </source>
</evidence>
<dbReference type="EMBL" id="CADCTR010002779">
    <property type="protein sequence ID" value="CAA9369097.1"/>
    <property type="molecule type" value="Genomic_DNA"/>
</dbReference>
<feature type="chain" id="PRO_5026943857" evidence="1">
    <location>
        <begin position="31"/>
        <end position="378"/>
    </location>
</feature>
<gene>
    <name evidence="2" type="ORF">AVDCRST_MAG93-8250</name>
</gene>